<gene>
    <name evidence="1" type="ORF">X975_16191</name>
</gene>
<dbReference type="AlphaFoldDB" id="A0A087T208"/>
<organism evidence="1 2">
    <name type="scientific">Stegodyphus mimosarum</name>
    <name type="common">African social velvet spider</name>
    <dbReference type="NCBI Taxonomy" id="407821"/>
    <lineage>
        <taxon>Eukaryota</taxon>
        <taxon>Metazoa</taxon>
        <taxon>Ecdysozoa</taxon>
        <taxon>Arthropoda</taxon>
        <taxon>Chelicerata</taxon>
        <taxon>Arachnida</taxon>
        <taxon>Araneae</taxon>
        <taxon>Araneomorphae</taxon>
        <taxon>Entelegynae</taxon>
        <taxon>Eresoidea</taxon>
        <taxon>Eresidae</taxon>
        <taxon>Stegodyphus</taxon>
    </lineage>
</organism>
<dbReference type="OrthoDB" id="6435233at2759"/>
<dbReference type="Gene3D" id="3.30.420.10">
    <property type="entry name" value="Ribonuclease H-like superfamily/Ribonuclease H"/>
    <property type="match status" value="1"/>
</dbReference>
<dbReference type="InterPro" id="IPR036397">
    <property type="entry name" value="RNaseH_sf"/>
</dbReference>
<dbReference type="Proteomes" id="UP000054359">
    <property type="component" value="Unassembled WGS sequence"/>
</dbReference>
<feature type="non-terminal residue" evidence="1">
    <location>
        <position position="147"/>
    </location>
</feature>
<evidence type="ECO:0000313" key="2">
    <source>
        <dbReference type="Proteomes" id="UP000054359"/>
    </source>
</evidence>
<protein>
    <submittedName>
        <fullName evidence="1">Transposable element Tcb1 transposase</fullName>
    </submittedName>
</protein>
<sequence>MSTKRKRLHKGGLYVKRSTVCVPLKSRHRRERLRWACQHILWTTDQWRAVFFTDESRFSVQSDSRHYLIWREPGTCYHPSNIQEKDAYGGGSACVWGGISLGECTDLYVFLHGAMNAQACRDHILDAYVRPYARAISNDLLLQDDKH</sequence>
<accession>A0A087T208</accession>
<reference evidence="1 2" key="1">
    <citation type="submission" date="2013-11" db="EMBL/GenBank/DDBJ databases">
        <title>Genome sequencing of Stegodyphus mimosarum.</title>
        <authorList>
            <person name="Bechsgaard J."/>
        </authorList>
    </citation>
    <scope>NUCLEOTIDE SEQUENCE [LARGE SCALE GENOMIC DNA]</scope>
</reference>
<name>A0A087T208_STEMI</name>
<dbReference type="GO" id="GO:0003676">
    <property type="term" value="F:nucleic acid binding"/>
    <property type="evidence" value="ECO:0007669"/>
    <property type="project" value="InterPro"/>
</dbReference>
<evidence type="ECO:0000313" key="1">
    <source>
        <dbReference type="EMBL" id="KFM59147.1"/>
    </source>
</evidence>
<dbReference type="EMBL" id="KK113027">
    <property type="protein sequence ID" value="KFM59147.1"/>
    <property type="molecule type" value="Genomic_DNA"/>
</dbReference>
<proteinExistence type="predicted"/>
<keyword evidence="2" id="KW-1185">Reference proteome</keyword>